<dbReference type="Proteomes" id="UP000199236">
    <property type="component" value="Unassembled WGS sequence"/>
</dbReference>
<evidence type="ECO:0000259" key="5">
    <source>
        <dbReference type="Pfam" id="PF00700"/>
    </source>
</evidence>
<proteinExistence type="inferred from homology"/>
<dbReference type="InterPro" id="IPR042187">
    <property type="entry name" value="Flagellin_C_sub2"/>
</dbReference>
<reference evidence="6 7" key="1">
    <citation type="submission" date="2016-10" db="EMBL/GenBank/DDBJ databases">
        <authorList>
            <person name="de Groot N.N."/>
        </authorList>
    </citation>
    <scope>NUCLEOTIDE SEQUENCE [LARGE SCALE GENOMIC DNA]</scope>
    <source>
        <strain evidence="6 7">CGMCC 1.9157</strain>
    </source>
</reference>
<dbReference type="Gene3D" id="1.20.1330.10">
    <property type="entry name" value="f41 fragment of flagellin, N-terminal domain"/>
    <property type="match status" value="1"/>
</dbReference>
<keyword evidence="3" id="KW-0964">Secreted</keyword>
<feature type="domain" description="Flagellin C-terminal" evidence="5">
    <location>
        <begin position="319"/>
        <end position="403"/>
    </location>
</feature>
<gene>
    <name evidence="6" type="ORF">SAMN04488056_102204</name>
</gene>
<dbReference type="AlphaFoldDB" id="A0A1I5CDX8"/>
<evidence type="ECO:0000313" key="7">
    <source>
        <dbReference type="Proteomes" id="UP000199236"/>
    </source>
</evidence>
<organism evidence="6 7">
    <name type="scientific">Cohaesibacter marisflavi</name>
    <dbReference type="NCBI Taxonomy" id="655353"/>
    <lineage>
        <taxon>Bacteria</taxon>
        <taxon>Pseudomonadati</taxon>
        <taxon>Pseudomonadota</taxon>
        <taxon>Alphaproteobacteria</taxon>
        <taxon>Hyphomicrobiales</taxon>
        <taxon>Cohaesibacteraceae</taxon>
    </lineage>
</organism>
<comment type="subcellular location">
    <subcellularLocation>
        <location evidence="3">Secreted</location>
    </subcellularLocation>
    <subcellularLocation>
        <location evidence="3">Bacterial flagellum</location>
    </subcellularLocation>
</comment>
<dbReference type="GO" id="GO:0009288">
    <property type="term" value="C:bacterial-type flagellum"/>
    <property type="evidence" value="ECO:0007669"/>
    <property type="project" value="UniProtKB-SubCell"/>
</dbReference>
<name>A0A1I5CDX8_9HYPH</name>
<feature type="domain" description="Flagellin N-terminal" evidence="4">
    <location>
        <begin position="4"/>
        <end position="140"/>
    </location>
</feature>
<dbReference type="InterPro" id="IPR001492">
    <property type="entry name" value="Flagellin"/>
</dbReference>
<dbReference type="PANTHER" id="PTHR42792">
    <property type="entry name" value="FLAGELLIN"/>
    <property type="match status" value="1"/>
</dbReference>
<evidence type="ECO:0000313" key="6">
    <source>
        <dbReference type="EMBL" id="SFN85220.1"/>
    </source>
</evidence>
<comment type="similarity">
    <text evidence="1 3">Belongs to the bacterial flagellin family.</text>
</comment>
<dbReference type="Gene3D" id="6.10.10.10">
    <property type="entry name" value="Flagellar export chaperone, C-terminal domain"/>
    <property type="match status" value="1"/>
</dbReference>
<dbReference type="Pfam" id="PF00700">
    <property type="entry name" value="Flagellin_C"/>
    <property type="match status" value="1"/>
</dbReference>
<dbReference type="GO" id="GO:0005198">
    <property type="term" value="F:structural molecule activity"/>
    <property type="evidence" value="ECO:0007669"/>
    <property type="project" value="UniProtKB-UniRule"/>
</dbReference>
<dbReference type="SUPFAM" id="SSF64518">
    <property type="entry name" value="Phase 1 flagellin"/>
    <property type="match status" value="1"/>
</dbReference>
<dbReference type="STRING" id="655353.SAMN04488056_102204"/>
<keyword evidence="6" id="KW-0969">Cilium</keyword>
<evidence type="ECO:0000256" key="1">
    <source>
        <dbReference type="ARBA" id="ARBA00005709"/>
    </source>
</evidence>
<evidence type="ECO:0000256" key="2">
    <source>
        <dbReference type="ARBA" id="ARBA00023143"/>
    </source>
</evidence>
<dbReference type="PRINTS" id="PR00207">
    <property type="entry name" value="FLAGELLIN"/>
</dbReference>
<dbReference type="RefSeq" id="WP_090069416.1">
    <property type="nucleotide sequence ID" value="NZ_FOVR01000002.1"/>
</dbReference>
<keyword evidence="6" id="KW-0966">Cell projection</keyword>
<evidence type="ECO:0000256" key="3">
    <source>
        <dbReference type="RuleBase" id="RU362073"/>
    </source>
</evidence>
<protein>
    <recommendedName>
        <fullName evidence="3">Flagellin</fullName>
    </recommendedName>
</protein>
<evidence type="ECO:0000259" key="4">
    <source>
        <dbReference type="Pfam" id="PF00669"/>
    </source>
</evidence>
<dbReference type="GO" id="GO:0005576">
    <property type="term" value="C:extracellular region"/>
    <property type="evidence" value="ECO:0007669"/>
    <property type="project" value="UniProtKB-SubCell"/>
</dbReference>
<comment type="function">
    <text evidence="3">Flagellin is the subunit protein which polymerizes to form the filaments of bacterial flagella.</text>
</comment>
<accession>A0A1I5CDX8</accession>
<keyword evidence="7" id="KW-1185">Reference proteome</keyword>
<dbReference type="PANTHER" id="PTHR42792:SF2">
    <property type="entry name" value="FLAGELLIN"/>
    <property type="match status" value="1"/>
</dbReference>
<dbReference type="InterPro" id="IPR001029">
    <property type="entry name" value="Flagellin_N"/>
</dbReference>
<keyword evidence="2 3" id="KW-0975">Bacterial flagellum</keyword>
<dbReference type="InterPro" id="IPR046358">
    <property type="entry name" value="Flagellin_C"/>
</dbReference>
<dbReference type="EMBL" id="FOVR01000002">
    <property type="protein sequence ID" value="SFN85220.1"/>
    <property type="molecule type" value="Genomic_DNA"/>
</dbReference>
<dbReference type="OrthoDB" id="9796789at2"/>
<keyword evidence="6" id="KW-0282">Flagellum</keyword>
<dbReference type="Pfam" id="PF00669">
    <property type="entry name" value="Flagellin_N"/>
    <property type="match status" value="1"/>
</dbReference>
<dbReference type="Gene3D" id="3.30.70.2120">
    <property type="match status" value="1"/>
</dbReference>
<sequence>MPVISTNTAANTAVRFLNRNSSDQTNSLAKLASGSNINKASDDAAGLAISTKIGTDVAALEQASTNASHGISVLQTADGGASNIADIVERMKTLASQSASGTVTDVERAYVQAEFSQLQDEIDGITESTRYNGQSLLDGSSPSNNDTETAAAYASTTAATDYAAAASAVDATATFSVNNTKVTITSASDGTNTTAMDTDALVAAINTALEDGGNYTVSAAKNGDGEIEFTSLQTGDNAKVSISNISSTGDGAALVTAMGLVAGDASGTTTAVDTTGAEIVVGSTSADTINLSIDSLDTESLGIADLDVSTEEGAAEALSVLDMAIDKISDARAEIGATMSRFEFRSSQIDTSVENLEAAKSAIADVDIAKEQASLSSSSVKVQAAVAAASQANQMPQNLLSLIR</sequence>